<proteinExistence type="predicted"/>
<evidence type="ECO:0000256" key="1">
    <source>
        <dbReference type="SAM" id="Phobius"/>
    </source>
</evidence>
<protein>
    <submittedName>
        <fullName evidence="2">Uncharacterized protein</fullName>
    </submittedName>
</protein>
<reference evidence="2" key="1">
    <citation type="submission" date="2021-02" db="EMBL/GenBank/DDBJ databases">
        <authorList>
            <person name="Dougan E. K."/>
            <person name="Rhodes N."/>
            <person name="Thang M."/>
            <person name="Chan C."/>
        </authorList>
    </citation>
    <scope>NUCLEOTIDE SEQUENCE</scope>
</reference>
<organism evidence="2 3">
    <name type="scientific">Symbiodinium natans</name>
    <dbReference type="NCBI Taxonomy" id="878477"/>
    <lineage>
        <taxon>Eukaryota</taxon>
        <taxon>Sar</taxon>
        <taxon>Alveolata</taxon>
        <taxon>Dinophyceae</taxon>
        <taxon>Suessiales</taxon>
        <taxon>Symbiodiniaceae</taxon>
        <taxon>Symbiodinium</taxon>
    </lineage>
</organism>
<evidence type="ECO:0000313" key="3">
    <source>
        <dbReference type="Proteomes" id="UP000604046"/>
    </source>
</evidence>
<dbReference type="Proteomes" id="UP000604046">
    <property type="component" value="Unassembled WGS sequence"/>
</dbReference>
<name>A0A812HUP0_9DINO</name>
<keyword evidence="1" id="KW-0472">Membrane</keyword>
<sequence>MVADDARTVLLEDELVQRVLSDGQAGIRRCNSVQIFSLFEDADDVTVQFDFSVQECPTMNGMLTLVSVTTFLAGFVAADFSGFSGKDWQECHWMCEFLYVCMLAYAEGSCLYIAICGTMACATHLRAANQIATGKWQNMCLAAVEPVTRNLKSLKGRRMKTIKAALSAVMRSDADFVSNLRSAGLIADGEEIEAEVDLRQLPGSAGFLVTPRDPVRIMGTSFGFRYLKDLSFPMSIVCYLVAQTMKALKGEPPHIVASVALIVGFWLVRIGFDLRYMYQKIYDKVYD</sequence>
<keyword evidence="1" id="KW-0812">Transmembrane</keyword>
<dbReference type="EMBL" id="CAJNDS010000112">
    <property type="protein sequence ID" value="CAE6960847.1"/>
    <property type="molecule type" value="Genomic_DNA"/>
</dbReference>
<gene>
    <name evidence="2" type="ORF">SNAT2548_LOCUS1947</name>
</gene>
<dbReference type="AlphaFoldDB" id="A0A812HUP0"/>
<keyword evidence="3" id="KW-1185">Reference proteome</keyword>
<feature type="transmembrane region" description="Helical" evidence="1">
    <location>
        <begin position="254"/>
        <end position="272"/>
    </location>
</feature>
<accession>A0A812HUP0</accession>
<keyword evidence="1" id="KW-1133">Transmembrane helix</keyword>
<comment type="caution">
    <text evidence="2">The sequence shown here is derived from an EMBL/GenBank/DDBJ whole genome shotgun (WGS) entry which is preliminary data.</text>
</comment>
<feature type="transmembrane region" description="Helical" evidence="1">
    <location>
        <begin position="226"/>
        <end position="242"/>
    </location>
</feature>
<evidence type="ECO:0000313" key="2">
    <source>
        <dbReference type="EMBL" id="CAE6960847.1"/>
    </source>
</evidence>